<keyword evidence="3" id="KW-0735">Signal-anchor</keyword>
<dbReference type="SUPFAM" id="SSF56436">
    <property type="entry name" value="C-type lectin-like"/>
    <property type="match status" value="1"/>
</dbReference>
<protein>
    <recommendedName>
        <fullName evidence="8">NKG2-A/NKG2-B type II integral membrane protein-like</fullName>
    </recommendedName>
</protein>
<dbReference type="PANTHER" id="PTHR22800:SF242">
    <property type="entry name" value="NKG2-A_NKG2-B TYPE II INTEGRAL MEMBRANE PROTEIN"/>
    <property type="match status" value="1"/>
</dbReference>
<dbReference type="GO" id="GO:0045954">
    <property type="term" value="P:positive regulation of natural killer cell mediated cytotoxicity"/>
    <property type="evidence" value="ECO:0007669"/>
    <property type="project" value="TreeGrafter"/>
</dbReference>
<dbReference type="InterPro" id="IPR050919">
    <property type="entry name" value="NKG2/CD94_NK_receptors"/>
</dbReference>
<sequence length="266" mass="30873">MNNQRVTYAELNVAKYAKRQQRKPKVTKGSISVVEQEITYAELNLQNASQDLQGNDRNDHCKDLPSPREKLIAGILGIICLVMLSTVLTIVVIPLGQNNSSLITRIEKAYNCHCPKKWFTYSNNCYYIGSEKKVWNESLMACASKNSSLLYIDNEEEMLDLIDIYRTLHPKTAEYTFLSSAHRTFSRMDYMLGNKASFNKFKKIERITSIFSNLNAIKLEINYKKKTLLNKQWIIEEIKGQIKKYLETNENDNIPYQVIWDATKQY</sequence>
<evidence type="ECO:0000256" key="3">
    <source>
        <dbReference type="ARBA" id="ARBA00022968"/>
    </source>
</evidence>
<dbReference type="GO" id="GO:0002223">
    <property type="term" value="P:stimulatory C-type lectin receptor signaling pathway"/>
    <property type="evidence" value="ECO:0007669"/>
    <property type="project" value="TreeGrafter"/>
</dbReference>
<dbReference type="Gene3D" id="1.10.287.770">
    <property type="entry name" value="YojJ-like"/>
    <property type="match status" value="1"/>
</dbReference>
<dbReference type="InterPro" id="IPR036691">
    <property type="entry name" value="Endo/exonu/phosph_ase_sf"/>
</dbReference>
<dbReference type="InterPro" id="IPR016187">
    <property type="entry name" value="CTDL_fold"/>
</dbReference>
<evidence type="ECO:0000256" key="1">
    <source>
        <dbReference type="ARBA" id="ARBA00004606"/>
    </source>
</evidence>
<dbReference type="GO" id="GO:0016020">
    <property type="term" value="C:membrane"/>
    <property type="evidence" value="ECO:0007669"/>
    <property type="project" value="UniProtKB-SubCell"/>
</dbReference>
<keyword evidence="4 6" id="KW-1133">Transmembrane helix</keyword>
<name>A0A8C4M818_EQUAS</name>
<comment type="subcellular location">
    <subcellularLocation>
        <location evidence="1">Membrane</location>
        <topology evidence="1">Single-pass type II membrane protein</topology>
    </subcellularLocation>
</comment>
<organism evidence="7">
    <name type="scientific">Equus asinus asinus</name>
    <dbReference type="NCBI Taxonomy" id="83772"/>
    <lineage>
        <taxon>Eukaryota</taxon>
        <taxon>Metazoa</taxon>
        <taxon>Chordata</taxon>
        <taxon>Craniata</taxon>
        <taxon>Vertebrata</taxon>
        <taxon>Euteleostomi</taxon>
        <taxon>Mammalia</taxon>
        <taxon>Eutheria</taxon>
        <taxon>Laurasiatheria</taxon>
        <taxon>Perissodactyla</taxon>
        <taxon>Equidae</taxon>
        <taxon>Equus</taxon>
    </lineage>
</organism>
<dbReference type="Gene3D" id="3.10.100.10">
    <property type="entry name" value="Mannose-Binding Protein A, subunit A"/>
    <property type="match status" value="1"/>
</dbReference>
<dbReference type="InterPro" id="IPR016186">
    <property type="entry name" value="C-type_lectin-like/link_sf"/>
</dbReference>
<accession>A0A8C4M818</accession>
<evidence type="ECO:0000256" key="5">
    <source>
        <dbReference type="ARBA" id="ARBA00023136"/>
    </source>
</evidence>
<keyword evidence="2 6" id="KW-0812">Transmembrane</keyword>
<dbReference type="SUPFAM" id="SSF56219">
    <property type="entry name" value="DNase I-like"/>
    <property type="match status" value="1"/>
</dbReference>
<reference evidence="7" key="1">
    <citation type="submission" date="2023-03" db="UniProtKB">
        <authorList>
            <consortium name="Ensembl"/>
        </authorList>
    </citation>
    <scope>IDENTIFICATION</scope>
</reference>
<dbReference type="PANTHER" id="PTHR22800">
    <property type="entry name" value="C-TYPE LECTIN PROTEINS"/>
    <property type="match status" value="1"/>
</dbReference>
<evidence type="ECO:0008006" key="8">
    <source>
        <dbReference type="Google" id="ProtNLM"/>
    </source>
</evidence>
<evidence type="ECO:0000256" key="6">
    <source>
        <dbReference type="SAM" id="Phobius"/>
    </source>
</evidence>
<keyword evidence="5 6" id="KW-0472">Membrane</keyword>
<dbReference type="Ensembl" id="ENSEAST00005023415.1">
    <property type="protein sequence ID" value="ENSEASP00005021577.1"/>
    <property type="gene ID" value="ENSEASG00005014758.1"/>
</dbReference>
<evidence type="ECO:0000256" key="2">
    <source>
        <dbReference type="ARBA" id="ARBA00022692"/>
    </source>
</evidence>
<proteinExistence type="predicted"/>
<evidence type="ECO:0000313" key="7">
    <source>
        <dbReference type="Ensembl" id="ENSEASP00005021577.1"/>
    </source>
</evidence>
<evidence type="ECO:0000256" key="4">
    <source>
        <dbReference type="ARBA" id="ARBA00022989"/>
    </source>
</evidence>
<dbReference type="AlphaFoldDB" id="A0A8C4M818"/>
<feature type="transmembrane region" description="Helical" evidence="6">
    <location>
        <begin position="71"/>
        <end position="95"/>
    </location>
</feature>